<comment type="caution">
    <text evidence="2">The sequence shown here is derived from an EMBL/GenBank/DDBJ whole genome shotgun (WGS) entry which is preliminary data.</text>
</comment>
<dbReference type="InterPro" id="IPR036390">
    <property type="entry name" value="WH_DNA-bd_sf"/>
</dbReference>
<name>A0AAW4PI47_9EURY</name>
<gene>
    <name evidence="2" type="ORF">EGH23_22530</name>
</gene>
<dbReference type="Proteomes" id="UP001430455">
    <property type="component" value="Unassembled WGS sequence"/>
</dbReference>
<dbReference type="Pfam" id="PF24035">
    <property type="entry name" value="DUF7344"/>
    <property type="match status" value="1"/>
</dbReference>
<dbReference type="EMBL" id="RKLT01000024">
    <property type="protein sequence ID" value="MBX0297654.1"/>
    <property type="molecule type" value="Genomic_DNA"/>
</dbReference>
<evidence type="ECO:0000313" key="3">
    <source>
        <dbReference type="Proteomes" id="UP001430455"/>
    </source>
</evidence>
<dbReference type="InterPro" id="IPR055768">
    <property type="entry name" value="DUF7344"/>
</dbReference>
<sequence length="97" mass="11136">MNDTTFDALANEHRRHLLVALLDDNSQDAAVHADETVDAGALQTKHQVRTALYHNHLPKLADYGFIEWDMDSQEIVKGPYFGEIRPLLEYLDEDTER</sequence>
<evidence type="ECO:0000259" key="1">
    <source>
        <dbReference type="Pfam" id="PF24035"/>
    </source>
</evidence>
<proteinExistence type="predicted"/>
<dbReference type="RefSeq" id="WP_220582240.1">
    <property type="nucleotide sequence ID" value="NZ_RKLT01000024.1"/>
</dbReference>
<feature type="domain" description="DUF7344" evidence="1">
    <location>
        <begin position="6"/>
        <end position="75"/>
    </location>
</feature>
<dbReference type="AlphaFoldDB" id="A0AAW4PI47"/>
<dbReference type="SUPFAM" id="SSF46785">
    <property type="entry name" value="Winged helix' DNA-binding domain"/>
    <property type="match status" value="1"/>
</dbReference>
<organism evidence="2 3">
    <name type="scientific">Haloarcula nitratireducens</name>
    <dbReference type="NCBI Taxonomy" id="2487749"/>
    <lineage>
        <taxon>Archaea</taxon>
        <taxon>Methanobacteriati</taxon>
        <taxon>Methanobacteriota</taxon>
        <taxon>Stenosarchaea group</taxon>
        <taxon>Halobacteria</taxon>
        <taxon>Halobacteriales</taxon>
        <taxon>Haloarculaceae</taxon>
        <taxon>Haloarcula</taxon>
    </lineage>
</organism>
<evidence type="ECO:0000313" key="2">
    <source>
        <dbReference type="EMBL" id="MBX0297654.1"/>
    </source>
</evidence>
<reference evidence="2 3" key="1">
    <citation type="submission" date="2021-06" db="EMBL/GenBank/DDBJ databases">
        <title>Halomicroarcula sp. a new haloarchaeum isolated from saline soil.</title>
        <authorList>
            <person name="Duran-Viseras A."/>
            <person name="Sanchez-Porro C."/>
            <person name="Ventosa A."/>
        </authorList>
    </citation>
    <scope>NUCLEOTIDE SEQUENCE [LARGE SCALE GENOMIC DNA]</scope>
    <source>
        <strain evidence="2 3">F27</strain>
    </source>
</reference>
<accession>A0AAW4PI47</accession>
<keyword evidence="3" id="KW-1185">Reference proteome</keyword>
<dbReference type="Gene3D" id="1.10.10.10">
    <property type="entry name" value="Winged helix-like DNA-binding domain superfamily/Winged helix DNA-binding domain"/>
    <property type="match status" value="1"/>
</dbReference>
<dbReference type="InterPro" id="IPR036388">
    <property type="entry name" value="WH-like_DNA-bd_sf"/>
</dbReference>
<protein>
    <submittedName>
        <fullName evidence="2">Helix-turn-helix domain-containing protein</fullName>
    </submittedName>
</protein>